<dbReference type="Proteomes" id="UP000245168">
    <property type="component" value="Unassembled WGS sequence"/>
</dbReference>
<keyword evidence="8" id="KW-1185">Reference proteome</keyword>
<dbReference type="AlphaFoldDB" id="A0A2U2BUP0"/>
<protein>
    <submittedName>
        <fullName evidence="7">Penicillin-binding protein 2</fullName>
    </submittedName>
</protein>
<dbReference type="GO" id="GO:0004180">
    <property type="term" value="F:carboxypeptidase activity"/>
    <property type="evidence" value="ECO:0007669"/>
    <property type="project" value="UniProtKB-KW"/>
</dbReference>
<dbReference type="PANTHER" id="PTHR30627">
    <property type="entry name" value="PEPTIDOGLYCAN D,D-TRANSPEPTIDASE"/>
    <property type="match status" value="1"/>
</dbReference>
<evidence type="ECO:0000259" key="5">
    <source>
        <dbReference type="Pfam" id="PF00905"/>
    </source>
</evidence>
<dbReference type="SUPFAM" id="SSF56519">
    <property type="entry name" value="Penicillin binding protein dimerisation domain"/>
    <property type="match status" value="1"/>
</dbReference>
<dbReference type="InterPro" id="IPR012338">
    <property type="entry name" value="Beta-lactam/transpept-like"/>
</dbReference>
<dbReference type="InterPro" id="IPR036138">
    <property type="entry name" value="PBP_dimer_sf"/>
</dbReference>
<dbReference type="Gene3D" id="3.40.710.10">
    <property type="entry name" value="DD-peptidase/beta-lactamase superfamily"/>
    <property type="match status" value="1"/>
</dbReference>
<dbReference type="InterPro" id="IPR005311">
    <property type="entry name" value="PBP_dimer"/>
</dbReference>
<keyword evidence="2" id="KW-0645">Protease</keyword>
<dbReference type="EMBL" id="QEXV01000003">
    <property type="protein sequence ID" value="PWE17723.1"/>
    <property type="molecule type" value="Genomic_DNA"/>
</dbReference>
<dbReference type="GO" id="GO:0005886">
    <property type="term" value="C:plasma membrane"/>
    <property type="evidence" value="ECO:0007669"/>
    <property type="project" value="TreeGrafter"/>
</dbReference>
<comment type="subcellular location">
    <subcellularLocation>
        <location evidence="1">Membrane</location>
    </subcellularLocation>
</comment>
<evidence type="ECO:0000256" key="1">
    <source>
        <dbReference type="ARBA" id="ARBA00004370"/>
    </source>
</evidence>
<gene>
    <name evidence="7" type="ORF">DDZ18_08695</name>
</gene>
<comment type="caution">
    <text evidence="7">The sequence shown here is derived from an EMBL/GenBank/DDBJ whole genome shotgun (WGS) entry which is preliminary data.</text>
</comment>
<feature type="compositionally biased region" description="Low complexity" evidence="4">
    <location>
        <begin position="598"/>
        <end position="612"/>
    </location>
</feature>
<dbReference type="PANTHER" id="PTHR30627:SF1">
    <property type="entry name" value="PEPTIDOGLYCAN D,D-TRANSPEPTIDASE FTSI"/>
    <property type="match status" value="1"/>
</dbReference>
<dbReference type="GO" id="GO:0008658">
    <property type="term" value="F:penicillin binding"/>
    <property type="evidence" value="ECO:0007669"/>
    <property type="project" value="InterPro"/>
</dbReference>
<dbReference type="GO" id="GO:0071555">
    <property type="term" value="P:cell wall organization"/>
    <property type="evidence" value="ECO:0007669"/>
    <property type="project" value="TreeGrafter"/>
</dbReference>
<proteinExistence type="predicted"/>
<dbReference type="SUPFAM" id="SSF56601">
    <property type="entry name" value="beta-lactamase/transpeptidase-like"/>
    <property type="match status" value="1"/>
</dbReference>
<evidence type="ECO:0000256" key="3">
    <source>
        <dbReference type="ARBA" id="ARBA00023136"/>
    </source>
</evidence>
<keyword evidence="2" id="KW-0378">Hydrolase</keyword>
<feature type="domain" description="Penicillin-binding protein transpeptidase" evidence="5">
    <location>
        <begin position="255"/>
        <end position="535"/>
    </location>
</feature>
<name>A0A2U2BUP0_9PROT</name>
<feature type="region of interest" description="Disordered" evidence="4">
    <location>
        <begin position="585"/>
        <end position="612"/>
    </location>
</feature>
<dbReference type="OrthoDB" id="9789078at2"/>
<dbReference type="InterPro" id="IPR001460">
    <property type="entry name" value="PCN-bd_Tpept"/>
</dbReference>
<evidence type="ECO:0000256" key="2">
    <source>
        <dbReference type="ARBA" id="ARBA00022645"/>
    </source>
</evidence>
<evidence type="ECO:0000313" key="8">
    <source>
        <dbReference type="Proteomes" id="UP000245168"/>
    </source>
</evidence>
<dbReference type="Gene3D" id="3.90.1310.10">
    <property type="entry name" value="Penicillin-binding protein 2a (Domain 2)"/>
    <property type="match status" value="1"/>
</dbReference>
<dbReference type="Pfam" id="PF03717">
    <property type="entry name" value="PBP_dimer"/>
    <property type="match status" value="1"/>
</dbReference>
<dbReference type="InterPro" id="IPR050515">
    <property type="entry name" value="Beta-lactam/transpept"/>
</dbReference>
<reference evidence="8" key="1">
    <citation type="submission" date="2018-05" db="EMBL/GenBank/DDBJ databases">
        <authorList>
            <person name="Liu B.-T."/>
        </authorList>
    </citation>
    <scope>NUCLEOTIDE SEQUENCE [LARGE SCALE GENOMIC DNA]</scope>
    <source>
        <strain evidence="8">WD6-1</strain>
    </source>
</reference>
<sequence length="612" mass="65237">MKLGFLRFLSRPRVSATEPPAPFQEAAPADVTRLLRLEDEAGAAVATSRTRLSVLGLVIGMGFALVALRAAGLALTAEPHVGDGPARVAAGEVSRGPILDRDGEILATNLDFHSLYADPEMVWDPVETAEQLSTVLTDLDVERTARDLASNRRFVWIRRGLSPRQRQAIHLLGLPGLGFRVEPGRIYPKQRAAAHVVGYADRDLSGLAGAERAFDSELAEDGGRPVALSIDLTAQHAVESVLRARMARYRAQGASAILMRVGTGEILALASLPDYDPNRVGEADPAALFNRATEGVYELGSVFKPLTLAAGLETGSVDLDDVFDATEPLRVGGHRIHDFHPERRPLTAREAIVHSSNIATARIADQIGRDGLVDFYGRLRLWERAPVELAESGEPLTPDRWGRIQLMTASFGHGFNVSPLALTSAYAALANGGVYTPPTLRPVAPGETVAGDPVMSASTAAQVLGVMRQVVTEGSGGQADVEGFAIAGKTGTAEQVVDGRYDPDSLITSFVSVFPFDDPQYVLLVTLDRPQPTQETHGFATAGWNAAPTAGEIIERLGGILDIERRELDPEARASVVAAMFAPRARTRAGPEEPVDLAAAHPAASAEETAQP</sequence>
<dbReference type="Gene3D" id="3.30.450.330">
    <property type="match status" value="1"/>
</dbReference>
<organism evidence="7 8">
    <name type="scientific">Marinicauda salina</name>
    <dbReference type="NCBI Taxonomy" id="2135793"/>
    <lineage>
        <taxon>Bacteria</taxon>
        <taxon>Pseudomonadati</taxon>
        <taxon>Pseudomonadota</taxon>
        <taxon>Alphaproteobacteria</taxon>
        <taxon>Maricaulales</taxon>
        <taxon>Maricaulaceae</taxon>
        <taxon>Marinicauda</taxon>
    </lineage>
</organism>
<evidence type="ECO:0000259" key="6">
    <source>
        <dbReference type="Pfam" id="PF03717"/>
    </source>
</evidence>
<evidence type="ECO:0000313" key="7">
    <source>
        <dbReference type="EMBL" id="PWE17723.1"/>
    </source>
</evidence>
<dbReference type="Pfam" id="PF00905">
    <property type="entry name" value="Transpeptidase"/>
    <property type="match status" value="1"/>
</dbReference>
<keyword evidence="2" id="KW-0121">Carboxypeptidase</keyword>
<keyword evidence="3" id="KW-0472">Membrane</keyword>
<feature type="domain" description="Penicillin-binding protein dimerisation" evidence="6">
    <location>
        <begin position="93"/>
        <end position="202"/>
    </location>
</feature>
<accession>A0A2U2BUP0</accession>
<evidence type="ECO:0000256" key="4">
    <source>
        <dbReference type="SAM" id="MobiDB-lite"/>
    </source>
</evidence>
<dbReference type="RefSeq" id="WP_109252954.1">
    <property type="nucleotide sequence ID" value="NZ_QEXV01000003.1"/>
</dbReference>